<reference evidence="9 10" key="2">
    <citation type="submission" date="2018-11" db="EMBL/GenBank/DDBJ databases">
        <authorList>
            <consortium name="Pathogen Informatics"/>
        </authorList>
    </citation>
    <scope>NUCLEOTIDE SEQUENCE [LARGE SCALE GENOMIC DNA]</scope>
</reference>
<keyword evidence="3 8" id="KW-0963">Cytoplasm</keyword>
<dbReference type="WBParaSite" id="TCNE_0000992301-mRNA-1">
    <property type="protein sequence ID" value="TCNE_0000992301-mRNA-1"/>
    <property type="gene ID" value="TCNE_0000992301"/>
</dbReference>
<evidence type="ECO:0000313" key="9">
    <source>
        <dbReference type="EMBL" id="VDM41244.1"/>
    </source>
</evidence>
<keyword evidence="7 8" id="KW-0206">Cytoskeleton</keyword>
<dbReference type="EMBL" id="UYWY01020326">
    <property type="protein sequence ID" value="VDM41244.1"/>
    <property type="molecule type" value="Genomic_DNA"/>
</dbReference>
<comment type="subcellular location">
    <subcellularLocation>
        <location evidence="1 8">Cytoplasm</location>
        <location evidence="1 8">Cytoskeleton</location>
    </subcellularLocation>
</comment>
<keyword evidence="5 8" id="KW-0243">Dynein</keyword>
<reference evidence="11" key="1">
    <citation type="submission" date="2016-06" db="UniProtKB">
        <authorList>
            <consortium name="WormBaseParasite"/>
        </authorList>
    </citation>
    <scope>IDENTIFICATION</scope>
</reference>
<evidence type="ECO:0000256" key="3">
    <source>
        <dbReference type="ARBA" id="ARBA00022490"/>
    </source>
</evidence>
<dbReference type="Gene3D" id="3.30.740.10">
    <property type="entry name" value="Protein Inhibitor Of Neuronal Nitric Oxide Synthase"/>
    <property type="match status" value="1"/>
</dbReference>
<evidence type="ECO:0000256" key="7">
    <source>
        <dbReference type="ARBA" id="ARBA00023212"/>
    </source>
</evidence>
<keyword evidence="10" id="KW-1185">Reference proteome</keyword>
<sequence length="176" mass="20057">MAFDFTIPGWPCKAQSLDVFGFHDLRMALRGRVLRWLCVSRSWGGLHGVERWAERVPSTSAGNYFPKYACFSASANDNGLASHQGAQYGTKMAALTAVTSESNSFYFSCKSIAQKIPRYFFQDVAAYIKEECERRFGPTWHCVVGKSFGSRVSYEMQHFVLLRRRRVSIMIFKCGY</sequence>
<evidence type="ECO:0000256" key="5">
    <source>
        <dbReference type="ARBA" id="ARBA00023017"/>
    </source>
</evidence>
<comment type="similarity">
    <text evidence="2 8">Belongs to the dynein light chain family.</text>
</comment>
<dbReference type="InterPro" id="IPR001372">
    <property type="entry name" value="Dynein_light_chain_typ-1/2"/>
</dbReference>
<evidence type="ECO:0000313" key="10">
    <source>
        <dbReference type="Proteomes" id="UP000050794"/>
    </source>
</evidence>
<dbReference type="AlphaFoldDB" id="A0A183UN53"/>
<dbReference type="GO" id="GO:0045505">
    <property type="term" value="F:dynein intermediate chain binding"/>
    <property type="evidence" value="ECO:0007669"/>
    <property type="project" value="TreeGrafter"/>
</dbReference>
<keyword evidence="4 8" id="KW-0493">Microtubule</keyword>
<dbReference type="SMART" id="SM01375">
    <property type="entry name" value="Dynein_light"/>
    <property type="match status" value="1"/>
</dbReference>
<dbReference type="InterPro" id="IPR019763">
    <property type="entry name" value="Dynein_light_1/2_CS"/>
</dbReference>
<evidence type="ECO:0000256" key="8">
    <source>
        <dbReference type="RuleBase" id="RU365010"/>
    </source>
</evidence>
<evidence type="ECO:0000256" key="4">
    <source>
        <dbReference type="ARBA" id="ARBA00022701"/>
    </source>
</evidence>
<dbReference type="Pfam" id="PF01221">
    <property type="entry name" value="Dynein_light"/>
    <property type="match status" value="1"/>
</dbReference>
<protein>
    <recommendedName>
        <fullName evidence="8">Dynein light chain</fullName>
    </recommendedName>
</protein>
<evidence type="ECO:0000256" key="6">
    <source>
        <dbReference type="ARBA" id="ARBA00023175"/>
    </source>
</evidence>
<name>A0A183UN53_TOXCA</name>
<evidence type="ECO:0000313" key="11">
    <source>
        <dbReference type="WBParaSite" id="TCNE_0000992301-mRNA-1"/>
    </source>
</evidence>
<organism evidence="10 11">
    <name type="scientific">Toxocara canis</name>
    <name type="common">Canine roundworm</name>
    <dbReference type="NCBI Taxonomy" id="6265"/>
    <lineage>
        <taxon>Eukaryota</taxon>
        <taxon>Metazoa</taxon>
        <taxon>Ecdysozoa</taxon>
        <taxon>Nematoda</taxon>
        <taxon>Chromadorea</taxon>
        <taxon>Rhabditida</taxon>
        <taxon>Spirurina</taxon>
        <taxon>Ascaridomorpha</taxon>
        <taxon>Ascaridoidea</taxon>
        <taxon>Toxocaridae</taxon>
        <taxon>Toxocara</taxon>
    </lineage>
</organism>
<evidence type="ECO:0000256" key="2">
    <source>
        <dbReference type="ARBA" id="ARBA00010156"/>
    </source>
</evidence>
<proteinExistence type="inferred from homology"/>
<dbReference type="InterPro" id="IPR037177">
    <property type="entry name" value="DLC_sf"/>
</dbReference>
<dbReference type="GO" id="GO:0007017">
    <property type="term" value="P:microtubule-based process"/>
    <property type="evidence" value="ECO:0007669"/>
    <property type="project" value="InterPro"/>
</dbReference>
<dbReference type="GO" id="GO:0005874">
    <property type="term" value="C:microtubule"/>
    <property type="evidence" value="ECO:0007669"/>
    <property type="project" value="UniProtKB-KW"/>
</dbReference>
<gene>
    <name evidence="9" type="ORF">TCNE_LOCUS9923</name>
</gene>
<dbReference type="PANTHER" id="PTHR11886">
    <property type="entry name" value="DYNEIN LIGHT CHAIN"/>
    <property type="match status" value="1"/>
</dbReference>
<dbReference type="PROSITE" id="PS01239">
    <property type="entry name" value="DYNEIN_LIGHT_1"/>
    <property type="match status" value="1"/>
</dbReference>
<dbReference type="SUPFAM" id="SSF54648">
    <property type="entry name" value="DLC"/>
    <property type="match status" value="1"/>
</dbReference>
<dbReference type="PANTHER" id="PTHR11886:SF55">
    <property type="entry name" value="DYNEIN LIGHT CHAIN 2, CYTOPLASMIC-RELATED"/>
    <property type="match status" value="1"/>
</dbReference>
<dbReference type="GO" id="GO:0005868">
    <property type="term" value="C:cytoplasmic dynein complex"/>
    <property type="evidence" value="ECO:0007669"/>
    <property type="project" value="TreeGrafter"/>
</dbReference>
<accession>A0A183UN53</accession>
<keyword evidence="6 8" id="KW-0505">Motor protein</keyword>
<dbReference type="Proteomes" id="UP000050794">
    <property type="component" value="Unassembled WGS sequence"/>
</dbReference>
<evidence type="ECO:0000256" key="1">
    <source>
        <dbReference type="ARBA" id="ARBA00004245"/>
    </source>
</evidence>